<feature type="domain" description="Choloylglycine hydrolase/NAAA C-terminal" evidence="3">
    <location>
        <begin position="2"/>
        <end position="308"/>
    </location>
</feature>
<name>A0A928KXD9_9FIRM</name>
<dbReference type="RefSeq" id="WP_326840328.1">
    <property type="nucleotide sequence ID" value="NZ_SVNY01000003.1"/>
</dbReference>
<dbReference type="AlphaFoldDB" id="A0A928KXD9"/>
<dbReference type="Proteomes" id="UP000754750">
    <property type="component" value="Unassembled WGS sequence"/>
</dbReference>
<dbReference type="InterPro" id="IPR029055">
    <property type="entry name" value="Ntn_hydrolases_N"/>
</dbReference>
<evidence type="ECO:0000256" key="1">
    <source>
        <dbReference type="ARBA" id="ARBA00006625"/>
    </source>
</evidence>
<proteinExistence type="inferred from homology"/>
<dbReference type="EMBL" id="SVNY01000003">
    <property type="protein sequence ID" value="MBE6833379.1"/>
    <property type="molecule type" value="Genomic_DNA"/>
</dbReference>
<dbReference type="Gene3D" id="3.60.60.10">
    <property type="entry name" value="Penicillin V Acylase, Chain A"/>
    <property type="match status" value="1"/>
</dbReference>
<gene>
    <name evidence="4" type="ORF">E7512_07350</name>
</gene>
<dbReference type="CDD" id="cd00542">
    <property type="entry name" value="Ntn_PVA"/>
    <property type="match status" value="1"/>
</dbReference>
<evidence type="ECO:0000256" key="2">
    <source>
        <dbReference type="ARBA" id="ARBA00022801"/>
    </source>
</evidence>
<dbReference type="InterPro" id="IPR029132">
    <property type="entry name" value="CBAH/NAAA_C"/>
</dbReference>
<dbReference type="SUPFAM" id="SSF56235">
    <property type="entry name" value="N-terminal nucleophile aminohydrolases (Ntn hydrolases)"/>
    <property type="match status" value="1"/>
</dbReference>
<dbReference type="PANTHER" id="PTHR35527">
    <property type="entry name" value="CHOLOYLGLYCINE HYDROLASE"/>
    <property type="match status" value="1"/>
</dbReference>
<comment type="caution">
    <text evidence="4">The sequence shown here is derived from an EMBL/GenBank/DDBJ whole genome shotgun (WGS) entry which is preliminary data.</text>
</comment>
<keyword evidence="2 4" id="KW-0378">Hydrolase</keyword>
<evidence type="ECO:0000313" key="4">
    <source>
        <dbReference type="EMBL" id="MBE6833379.1"/>
    </source>
</evidence>
<comment type="similarity">
    <text evidence="1">Belongs to the peptidase C59 family.</text>
</comment>
<dbReference type="GO" id="GO:0016787">
    <property type="term" value="F:hydrolase activity"/>
    <property type="evidence" value="ECO:0007669"/>
    <property type="project" value="UniProtKB-KW"/>
</dbReference>
<accession>A0A928KXD9</accession>
<organism evidence="4 5">
    <name type="scientific">Faecalispora sporosphaeroides</name>
    <dbReference type="NCBI Taxonomy" id="1549"/>
    <lineage>
        <taxon>Bacteria</taxon>
        <taxon>Bacillati</taxon>
        <taxon>Bacillota</taxon>
        <taxon>Clostridia</taxon>
        <taxon>Eubacteriales</taxon>
        <taxon>Oscillospiraceae</taxon>
        <taxon>Faecalispora</taxon>
    </lineage>
</organism>
<evidence type="ECO:0000259" key="3">
    <source>
        <dbReference type="Pfam" id="PF02275"/>
    </source>
</evidence>
<evidence type="ECO:0000313" key="5">
    <source>
        <dbReference type="Proteomes" id="UP000754750"/>
    </source>
</evidence>
<dbReference type="InterPro" id="IPR052193">
    <property type="entry name" value="Peptidase_C59"/>
</dbReference>
<sequence>MCTSITLLNAQGENFFGRTMDFSYDIEPELYVLPRNYVWNGAYGSQRMHNLYAILGVGQEDGPLFAFYDGVNEKGFAAASLYFAGYAAYEAKPMPGKIPVASMDFLHYLLANCASVEDLEKLVAQVSIIGVPDPITNTAAPLHWIATDRSGKSVVVERTEQGTRVYPNPIGVMANSPEFPWHMTNLKTYAQVSPRQATENQWGNLTLKPFGQGAGTSLLPGGYTSPERFARAAYLKTHLPVPQTKEETVMSCFHVMESVSIPKGAVISNRETFDYTRYTVFLNTKTCEYYFKTYENSQIHTASLWENYRDGESRIRLGRLSRPVQFEKVTVV</sequence>
<protein>
    <submittedName>
        <fullName evidence="4">Choloylglycine hydrolase family protein</fullName>
    </submittedName>
</protein>
<reference evidence="4" key="1">
    <citation type="submission" date="2019-04" db="EMBL/GenBank/DDBJ databases">
        <title>Evolution of Biomass-Degrading Anaerobic Consortia Revealed by Metagenomics.</title>
        <authorList>
            <person name="Peng X."/>
        </authorList>
    </citation>
    <scope>NUCLEOTIDE SEQUENCE</scope>
    <source>
        <strain evidence="4">SIG551</strain>
    </source>
</reference>
<dbReference type="Pfam" id="PF02275">
    <property type="entry name" value="CBAH"/>
    <property type="match status" value="1"/>
</dbReference>
<dbReference type="PANTHER" id="PTHR35527:SF2">
    <property type="entry name" value="HYDROLASE"/>
    <property type="match status" value="1"/>
</dbReference>